<reference evidence="16" key="1">
    <citation type="submission" date="2020-11" db="EMBL/GenBank/DDBJ databases">
        <title>Chlorella ohadii genome sequencing and assembly.</title>
        <authorList>
            <person name="Murik O."/>
            <person name="Treves H."/>
            <person name="Kedem I."/>
            <person name="Shotland Y."/>
            <person name="Kaplan A."/>
        </authorList>
    </citation>
    <scope>NUCLEOTIDE SEQUENCE</scope>
    <source>
        <strain evidence="16">1</strain>
    </source>
</reference>
<dbReference type="PANTHER" id="PTHR11006">
    <property type="entry name" value="PROTEIN ARGININE N-METHYLTRANSFERASE"/>
    <property type="match status" value="1"/>
</dbReference>
<feature type="domain" description="Protein arginine N-methyltransferase" evidence="15">
    <location>
        <begin position="404"/>
        <end position="577"/>
    </location>
</feature>
<dbReference type="AlphaFoldDB" id="A0AAD5DQE1"/>
<keyword evidence="5 12" id="KW-0808">Transferase</keyword>
<evidence type="ECO:0000259" key="15">
    <source>
        <dbReference type="Pfam" id="PF22528"/>
    </source>
</evidence>
<dbReference type="InterPro" id="IPR029063">
    <property type="entry name" value="SAM-dependent_MTases_sf"/>
</dbReference>
<dbReference type="Proteomes" id="UP001205105">
    <property type="component" value="Unassembled WGS sequence"/>
</dbReference>
<keyword evidence="3" id="KW-0963">Cytoplasm</keyword>
<evidence type="ECO:0000313" key="17">
    <source>
        <dbReference type="Proteomes" id="UP001205105"/>
    </source>
</evidence>
<organism evidence="16 17">
    <name type="scientific">Chlorella ohadii</name>
    <dbReference type="NCBI Taxonomy" id="2649997"/>
    <lineage>
        <taxon>Eukaryota</taxon>
        <taxon>Viridiplantae</taxon>
        <taxon>Chlorophyta</taxon>
        <taxon>core chlorophytes</taxon>
        <taxon>Trebouxiophyceae</taxon>
        <taxon>Chlorellales</taxon>
        <taxon>Chlorellaceae</taxon>
        <taxon>Chlorella clade</taxon>
        <taxon>Chlorella</taxon>
    </lineage>
</organism>
<evidence type="ECO:0000256" key="4">
    <source>
        <dbReference type="ARBA" id="ARBA00022603"/>
    </source>
</evidence>
<dbReference type="GO" id="GO:0035242">
    <property type="term" value="F:protein-arginine omega-N asymmetric methyltransferase activity"/>
    <property type="evidence" value="ECO:0007669"/>
    <property type="project" value="UniProtKB-EC"/>
</dbReference>
<evidence type="ECO:0000256" key="8">
    <source>
        <dbReference type="ARBA" id="ARBA00022771"/>
    </source>
</evidence>
<comment type="subcellular location">
    <subcellularLocation>
        <location evidence="1">Cytoplasm</location>
        <location evidence="1">Cytosol</location>
    </subcellularLocation>
</comment>
<feature type="compositionally biased region" description="Low complexity" evidence="13">
    <location>
        <begin position="198"/>
        <end position="219"/>
    </location>
</feature>
<dbReference type="EC" id="2.1.1.319" evidence="2"/>
<evidence type="ECO:0000259" key="14">
    <source>
        <dbReference type="Pfam" id="PF21137"/>
    </source>
</evidence>
<evidence type="ECO:0000313" key="16">
    <source>
        <dbReference type="EMBL" id="KAI7840346.1"/>
    </source>
</evidence>
<dbReference type="GO" id="GO:0008270">
    <property type="term" value="F:zinc ion binding"/>
    <property type="evidence" value="ECO:0007669"/>
    <property type="project" value="UniProtKB-KW"/>
</dbReference>
<dbReference type="Pfam" id="PF22528">
    <property type="entry name" value="PRMT_C"/>
    <property type="match status" value="1"/>
</dbReference>
<evidence type="ECO:0000256" key="7">
    <source>
        <dbReference type="ARBA" id="ARBA00022723"/>
    </source>
</evidence>
<dbReference type="Gene3D" id="3.40.50.150">
    <property type="entry name" value="Vaccinia Virus protein VP39"/>
    <property type="match status" value="1"/>
</dbReference>
<dbReference type="Pfam" id="PF21137">
    <property type="entry name" value="ANM3_C2H2_Zf"/>
    <property type="match status" value="1"/>
</dbReference>
<feature type="domain" description="Protein arginine N-methyltransferase 3-like C2H2 zinc finger" evidence="14">
    <location>
        <begin position="65"/>
        <end position="115"/>
    </location>
</feature>
<accession>A0AAD5DQE1</accession>
<evidence type="ECO:0000256" key="3">
    <source>
        <dbReference type="ARBA" id="ARBA00022490"/>
    </source>
</evidence>
<dbReference type="PROSITE" id="PS51678">
    <property type="entry name" value="SAM_MT_PRMT"/>
    <property type="match status" value="1"/>
</dbReference>
<keyword evidence="9" id="KW-0862">Zinc</keyword>
<dbReference type="GO" id="GO:0042054">
    <property type="term" value="F:histone methyltransferase activity"/>
    <property type="evidence" value="ECO:0007669"/>
    <property type="project" value="TreeGrafter"/>
</dbReference>
<evidence type="ECO:0000256" key="11">
    <source>
        <dbReference type="ARBA" id="ARBA00049303"/>
    </source>
</evidence>
<dbReference type="EMBL" id="JADXDR010000083">
    <property type="protein sequence ID" value="KAI7840346.1"/>
    <property type="molecule type" value="Genomic_DNA"/>
</dbReference>
<evidence type="ECO:0000256" key="5">
    <source>
        <dbReference type="ARBA" id="ARBA00022679"/>
    </source>
</evidence>
<dbReference type="SUPFAM" id="SSF57667">
    <property type="entry name" value="beta-beta-alpha zinc fingers"/>
    <property type="match status" value="1"/>
</dbReference>
<feature type="region of interest" description="Disordered" evidence="13">
    <location>
        <begin position="198"/>
        <end position="231"/>
    </location>
</feature>
<dbReference type="PANTHER" id="PTHR11006:SF89">
    <property type="entry name" value="PROTEIN ARGININE N-METHYLTRANSFERASE 3-RELATED"/>
    <property type="match status" value="1"/>
</dbReference>
<evidence type="ECO:0000256" key="13">
    <source>
        <dbReference type="SAM" id="MobiDB-lite"/>
    </source>
</evidence>
<feature type="region of interest" description="Disordered" evidence="13">
    <location>
        <begin position="1"/>
        <end position="33"/>
    </location>
</feature>
<keyword evidence="8" id="KW-0863">Zinc-finger</keyword>
<dbReference type="CDD" id="cd02440">
    <property type="entry name" value="AdoMet_MTases"/>
    <property type="match status" value="1"/>
</dbReference>
<comment type="catalytic activity">
    <reaction evidence="10">
        <text>L-arginyl-[protein] + 2 S-adenosyl-L-methionine = N(omega),N(omega)-dimethyl-L-arginyl-[protein] + 2 S-adenosyl-L-homocysteine + 2 H(+)</text>
        <dbReference type="Rhea" id="RHEA:48096"/>
        <dbReference type="Rhea" id="RHEA-COMP:10532"/>
        <dbReference type="Rhea" id="RHEA-COMP:11991"/>
        <dbReference type="ChEBI" id="CHEBI:15378"/>
        <dbReference type="ChEBI" id="CHEBI:29965"/>
        <dbReference type="ChEBI" id="CHEBI:57856"/>
        <dbReference type="ChEBI" id="CHEBI:59789"/>
        <dbReference type="ChEBI" id="CHEBI:61897"/>
        <dbReference type="EC" id="2.1.1.319"/>
    </reaction>
    <physiologicalReaction direction="left-to-right" evidence="10">
        <dbReference type="Rhea" id="RHEA:48097"/>
    </physiologicalReaction>
</comment>
<evidence type="ECO:0000256" key="6">
    <source>
        <dbReference type="ARBA" id="ARBA00022691"/>
    </source>
</evidence>
<dbReference type="GO" id="GO:0032259">
    <property type="term" value="P:methylation"/>
    <property type="evidence" value="ECO:0007669"/>
    <property type="project" value="UniProtKB-KW"/>
</dbReference>
<feature type="compositionally biased region" description="Acidic residues" evidence="13">
    <location>
        <begin position="16"/>
        <end position="29"/>
    </location>
</feature>
<evidence type="ECO:0000256" key="12">
    <source>
        <dbReference type="PROSITE-ProRule" id="PRU01015"/>
    </source>
</evidence>
<evidence type="ECO:0000256" key="1">
    <source>
        <dbReference type="ARBA" id="ARBA00004514"/>
    </source>
</evidence>
<gene>
    <name evidence="16" type="ORF">COHA_006128</name>
</gene>
<feature type="compositionally biased region" description="Polar residues" evidence="13">
    <location>
        <begin position="1"/>
        <end position="14"/>
    </location>
</feature>
<protein>
    <recommendedName>
        <fullName evidence="2">type I protein arginine methyltransferase</fullName>
        <ecNumber evidence="2">2.1.1.319</ecNumber>
    </recommendedName>
</protein>
<keyword evidence="7" id="KW-0479">Metal-binding</keyword>
<comment type="caution">
    <text evidence="16">The sequence shown here is derived from an EMBL/GenBank/DDBJ whole genome shotgun (WGS) entry which is preliminary data.</text>
</comment>
<dbReference type="InterPro" id="IPR049482">
    <property type="entry name" value="ANM3-like_C2H2_Zf"/>
</dbReference>
<dbReference type="InterPro" id="IPR025799">
    <property type="entry name" value="Arg_MeTrfase"/>
</dbReference>
<dbReference type="SUPFAM" id="SSF53335">
    <property type="entry name" value="S-adenosyl-L-methionine-dependent methyltransferases"/>
    <property type="match status" value="1"/>
</dbReference>
<dbReference type="GO" id="GO:0005634">
    <property type="term" value="C:nucleus"/>
    <property type="evidence" value="ECO:0007669"/>
    <property type="project" value="TreeGrafter"/>
</dbReference>
<evidence type="ECO:0000256" key="9">
    <source>
        <dbReference type="ARBA" id="ARBA00022833"/>
    </source>
</evidence>
<dbReference type="GO" id="GO:0005829">
    <property type="term" value="C:cytosol"/>
    <property type="evidence" value="ECO:0007669"/>
    <property type="project" value="UniProtKB-SubCell"/>
</dbReference>
<dbReference type="InterPro" id="IPR055135">
    <property type="entry name" value="PRMT_dom"/>
</dbReference>
<name>A0AAD5DQE1_9CHLO</name>
<dbReference type="FunFam" id="3.40.50.150:FF:000016">
    <property type="entry name" value="Protein arginine N-methyltransferase 6"/>
    <property type="match status" value="1"/>
</dbReference>
<evidence type="ECO:0000256" key="2">
    <source>
        <dbReference type="ARBA" id="ARBA00011925"/>
    </source>
</evidence>
<evidence type="ECO:0000256" key="10">
    <source>
        <dbReference type="ARBA" id="ARBA00047384"/>
    </source>
</evidence>
<keyword evidence="4 12" id="KW-0489">Methyltransferase</keyword>
<proteinExistence type="predicted"/>
<keyword evidence="6 12" id="KW-0949">S-adenosyl-L-methionine</keyword>
<dbReference type="InterPro" id="IPR036236">
    <property type="entry name" value="Znf_C2H2_sf"/>
</dbReference>
<comment type="catalytic activity">
    <reaction evidence="11">
        <text>L-arginyl-[protein] + S-adenosyl-L-methionine = N(omega)-methyl-L-arginyl-[protein] + S-adenosyl-L-homocysteine + H(+)</text>
        <dbReference type="Rhea" id="RHEA:48100"/>
        <dbReference type="Rhea" id="RHEA-COMP:10532"/>
        <dbReference type="Rhea" id="RHEA-COMP:11990"/>
        <dbReference type="ChEBI" id="CHEBI:15378"/>
        <dbReference type="ChEBI" id="CHEBI:29965"/>
        <dbReference type="ChEBI" id="CHEBI:57856"/>
        <dbReference type="ChEBI" id="CHEBI:59789"/>
        <dbReference type="ChEBI" id="CHEBI:65280"/>
    </reaction>
    <physiologicalReaction direction="left-to-right" evidence="11">
        <dbReference type="Rhea" id="RHEA:48101"/>
    </physiologicalReaction>
</comment>
<dbReference type="Pfam" id="PF06325">
    <property type="entry name" value="PrmA"/>
    <property type="match status" value="1"/>
</dbReference>
<dbReference type="Gene3D" id="2.70.160.11">
    <property type="entry name" value="Hnrnp arginine n-methyltransferase1"/>
    <property type="match status" value="1"/>
</dbReference>
<sequence length="599" mass="63648">MSASDSLSEASQPLEQEGEEGWDDWESDEGTGFQSLFGDARFQSLEEVLQHDQEQHGFGLRDFRVQHGLDQLGTIRLVNFIRVQTAAGLDPRPSLAAAAPGSGAAPWLDDRYLQPALMDDELLFHDWEADDEEMAEAAAAGTASAAAAGAADTGSTAAAANPAEVAALRAENEALRGMLEAMRAVVLADEGMRELAAEAAQQRGDAAGSGSAGVASTSAAGGGAAAPQDEEAKRIDESYFDSYSTFDIHREMLADKVRTEAYRDALEKNPSLMRGAKLLDVGCGTGILSMCAARGGAAAVVGIDGSEQIAKYARANVEANGLAGQVTIVSSRVEALDALPLPPADAEGQQQGQQQAGQQGQQQVDVLVSEWMGYALLFESMLGSVLHARDRWLRPGGAVLPDLAHIYLAAAGPGASGLGFWSDVYGFSMEAVRDSLRDEALRRAVVRAVRAEDLISEAQCVQRFDLATMAADDQDFTAPFRLTVGAGPQECHSLVLWFDTLFSERFCKEQPVVLSTSPAGTQTHWVQTVLLLKEPVRMAPAAVAPTCPGAAVALQGELSMTRSKRTHRSLDIVLRYAPRYADGSAGEERCVIYGMGVEK</sequence>
<keyword evidence="17" id="KW-1185">Reference proteome</keyword>